<dbReference type="GO" id="GO:0008782">
    <property type="term" value="F:adenosylhomocysteine nucleosidase activity"/>
    <property type="evidence" value="ECO:0007669"/>
    <property type="project" value="UniProtKB-EC"/>
</dbReference>
<dbReference type="CDD" id="cd09008">
    <property type="entry name" value="MTAN"/>
    <property type="match status" value="1"/>
</dbReference>
<evidence type="ECO:0000313" key="3">
    <source>
        <dbReference type="Proteomes" id="UP000555828"/>
    </source>
</evidence>
<dbReference type="PANTHER" id="PTHR46832">
    <property type="entry name" value="5'-METHYLTHIOADENOSINE/S-ADENOSYLHOMOCYSTEINE NUCLEOSIDASE"/>
    <property type="match status" value="1"/>
</dbReference>
<dbReference type="GO" id="GO:0005829">
    <property type="term" value="C:cytosol"/>
    <property type="evidence" value="ECO:0007669"/>
    <property type="project" value="TreeGrafter"/>
</dbReference>
<proteinExistence type="predicted"/>
<dbReference type="EMBL" id="JACHEX010000002">
    <property type="protein sequence ID" value="MBB6062631.1"/>
    <property type="molecule type" value="Genomic_DNA"/>
</dbReference>
<gene>
    <name evidence="2" type="ORF">HNP65_001069</name>
</gene>
<keyword evidence="2" id="KW-0326">Glycosidase</keyword>
<dbReference type="SUPFAM" id="SSF53167">
    <property type="entry name" value="Purine and uridine phosphorylases"/>
    <property type="match status" value="1"/>
</dbReference>
<feature type="domain" description="Nucleoside phosphorylase" evidence="1">
    <location>
        <begin position="26"/>
        <end position="213"/>
    </location>
</feature>
<dbReference type="GO" id="GO:0009116">
    <property type="term" value="P:nucleoside metabolic process"/>
    <property type="evidence" value="ECO:0007669"/>
    <property type="project" value="InterPro"/>
</dbReference>
<comment type="caution">
    <text evidence="2">The sequence shown here is derived from an EMBL/GenBank/DDBJ whole genome shotgun (WGS) entry which is preliminary data.</text>
</comment>
<organism evidence="2 3">
    <name type="scientific">Thermosipho japonicus</name>
    <dbReference type="NCBI Taxonomy" id="90323"/>
    <lineage>
        <taxon>Bacteria</taxon>
        <taxon>Thermotogati</taxon>
        <taxon>Thermotogota</taxon>
        <taxon>Thermotogae</taxon>
        <taxon>Thermotogales</taxon>
        <taxon>Fervidobacteriaceae</taxon>
        <taxon>Thermosipho</taxon>
    </lineage>
</organism>
<evidence type="ECO:0000313" key="2">
    <source>
        <dbReference type="EMBL" id="MBB6062631.1"/>
    </source>
</evidence>
<dbReference type="Proteomes" id="UP000555828">
    <property type="component" value="Unassembled WGS sequence"/>
</dbReference>
<dbReference type="GO" id="GO:0008930">
    <property type="term" value="F:methylthioadenosine nucleosidase activity"/>
    <property type="evidence" value="ECO:0007669"/>
    <property type="project" value="TreeGrafter"/>
</dbReference>
<dbReference type="EC" id="3.2.2.9" evidence="2"/>
<dbReference type="RefSeq" id="WP_126992869.1">
    <property type="nucleotide sequence ID" value="NZ_JACHEX010000002.1"/>
</dbReference>
<dbReference type="GO" id="GO:0019284">
    <property type="term" value="P:L-methionine salvage from S-adenosylmethionine"/>
    <property type="evidence" value="ECO:0007669"/>
    <property type="project" value="TreeGrafter"/>
</dbReference>
<name>A0A841GUY3_9BACT</name>
<accession>A0A841GUY3</accession>
<dbReference type="AlphaFoldDB" id="A0A841GUY3"/>
<reference evidence="2 3" key="1">
    <citation type="submission" date="2020-08" db="EMBL/GenBank/DDBJ databases">
        <title>Genomic Encyclopedia of Type Strains, Phase IV (KMG-IV): sequencing the most valuable type-strain genomes for metagenomic binning, comparative biology and taxonomic classification.</title>
        <authorList>
            <person name="Goeker M."/>
        </authorList>
    </citation>
    <scope>NUCLEOTIDE SEQUENCE [LARGE SCALE GENOMIC DNA]</scope>
    <source>
        <strain evidence="2 3">DSM 13481</strain>
    </source>
</reference>
<evidence type="ECO:0000259" key="1">
    <source>
        <dbReference type="Pfam" id="PF01048"/>
    </source>
</evidence>
<keyword evidence="2" id="KW-0378">Hydrolase</keyword>
<dbReference type="InterPro" id="IPR035994">
    <property type="entry name" value="Nucleoside_phosphorylase_sf"/>
</dbReference>
<protein>
    <submittedName>
        <fullName evidence="2">Adenosylhomocysteine nucleosidase</fullName>
        <ecNumber evidence="2">3.2.2.9</ecNumber>
    </submittedName>
</protein>
<dbReference type="PANTHER" id="PTHR46832:SF1">
    <property type="entry name" value="5'-METHYLTHIOADENOSINE_S-ADENOSYLHOMOCYSTEINE NUCLEOSIDASE"/>
    <property type="match status" value="1"/>
</dbReference>
<dbReference type="Gene3D" id="3.40.50.1580">
    <property type="entry name" value="Nucleoside phosphorylase domain"/>
    <property type="match status" value="1"/>
</dbReference>
<sequence>MIVITSVLREEIVGAFRELMPVLENGEILKRPYMRGLIGANEVLLVYGLIGKVESAMMAQALIDNFHPKYFIHCGGAGIINSERKIGDIVCGTEYIEHDIKFRQKQIKKIKASQTLIERISDVYNKVILGPIASGDIFVDSVEEKTRIFNETKAELVDMDSAAIAKVCYENDVEFCAIKIALDKSVEGSTIEIQQNLKKLAPFPSAIVAEMLEKHLL</sequence>
<dbReference type="InterPro" id="IPR000845">
    <property type="entry name" value="Nucleoside_phosphorylase_d"/>
</dbReference>
<dbReference type="Pfam" id="PF01048">
    <property type="entry name" value="PNP_UDP_1"/>
    <property type="match status" value="1"/>
</dbReference>
<keyword evidence="3" id="KW-1185">Reference proteome</keyword>